<sequence length="433" mass="50697">MSWDLNLCMDWGGKVLVPFHYFVQPRSPLSPAPSCQPFPFLNLPIDLQLIIYEHCDAPTLFHLMHTCLRTRSPAAKLFWTNDSIDYWYHCHDSGLFDFGNRDCVVVKHCLEFAQRITRIDVDLTRLEMHFGGDDEPPLFREQASTVRKAQDFWSKVEKAFPAVKRMVLAGCLPRRELPPPPGEFDQDYATIETVVNCAPSHVVVWIAFNNRRIFDRQHCALWQVSSGSEPRWQLLDENWAPTRVLPPVRKFSASPLGDLLTFTRQNLYLMLETRGLDQLKMETYARYAVDGVIRCPRLDCDATFPKRDQWEQHLQNSSHWRLGSKFGYEGEHMMELLYFKHTPETVKAAIEARKQRIDAGYRQTRKLQRRVGCGWNEEGSEQRRLFEEQYFAQLKEENFAAPGEFFMEPGSYNAWLDLLYMYFDPTHIYYAGE</sequence>
<name>A0A163BUA6_DIDRA</name>
<proteinExistence type="predicted"/>
<organism evidence="1 2">
    <name type="scientific">Didymella rabiei</name>
    <name type="common">Chickpea ascochyta blight fungus</name>
    <name type="synonym">Mycosphaerella rabiei</name>
    <dbReference type="NCBI Taxonomy" id="5454"/>
    <lineage>
        <taxon>Eukaryota</taxon>
        <taxon>Fungi</taxon>
        <taxon>Dikarya</taxon>
        <taxon>Ascomycota</taxon>
        <taxon>Pezizomycotina</taxon>
        <taxon>Dothideomycetes</taxon>
        <taxon>Pleosporomycetidae</taxon>
        <taxon>Pleosporales</taxon>
        <taxon>Pleosporineae</taxon>
        <taxon>Didymellaceae</taxon>
        <taxon>Ascochyta</taxon>
    </lineage>
</organism>
<protein>
    <submittedName>
        <fullName evidence="1">Uncharacterized protein</fullName>
    </submittedName>
</protein>
<gene>
    <name evidence="1" type="ORF">ST47_g6872</name>
</gene>
<evidence type="ECO:0000313" key="1">
    <source>
        <dbReference type="EMBL" id="KZM21997.1"/>
    </source>
</evidence>
<keyword evidence="2" id="KW-1185">Reference proteome</keyword>
<dbReference type="AlphaFoldDB" id="A0A163BUA6"/>
<accession>A0A163BUA6</accession>
<comment type="caution">
    <text evidence="1">The sequence shown here is derived from an EMBL/GenBank/DDBJ whole genome shotgun (WGS) entry which is preliminary data.</text>
</comment>
<dbReference type="EMBL" id="JYNV01000230">
    <property type="protein sequence ID" value="KZM21997.1"/>
    <property type="molecule type" value="Genomic_DNA"/>
</dbReference>
<dbReference type="Proteomes" id="UP000076837">
    <property type="component" value="Unassembled WGS sequence"/>
</dbReference>
<dbReference type="InterPro" id="IPR013087">
    <property type="entry name" value="Znf_C2H2_type"/>
</dbReference>
<reference evidence="1 2" key="1">
    <citation type="journal article" date="2016" name="Sci. Rep.">
        <title>Draft genome sequencing and secretome analysis of fungal phytopathogen Ascochyta rabiei provides insight into the necrotrophic effector repertoire.</title>
        <authorList>
            <person name="Verma S."/>
            <person name="Gazara R.K."/>
            <person name="Nizam S."/>
            <person name="Parween S."/>
            <person name="Chattopadhyay D."/>
            <person name="Verma P.K."/>
        </authorList>
    </citation>
    <scope>NUCLEOTIDE SEQUENCE [LARGE SCALE GENOMIC DNA]</scope>
    <source>
        <strain evidence="1 2">ArDII</strain>
    </source>
</reference>
<evidence type="ECO:0000313" key="2">
    <source>
        <dbReference type="Proteomes" id="UP000076837"/>
    </source>
</evidence>
<dbReference type="PROSITE" id="PS00028">
    <property type="entry name" value="ZINC_FINGER_C2H2_1"/>
    <property type="match status" value="1"/>
</dbReference>